<dbReference type="InterPro" id="IPR036961">
    <property type="entry name" value="Kinesin_motor_dom_sf"/>
</dbReference>
<dbReference type="PROSITE" id="PS51456">
    <property type="entry name" value="MYOSIN_MOTOR"/>
    <property type="match status" value="1"/>
</dbReference>
<comment type="similarity">
    <text evidence="1 7">Belongs to the TRAFAC class myosin-kinesin ATPase superfamily. Myosin family.</text>
</comment>
<dbReference type="Gene3D" id="1.20.58.530">
    <property type="match status" value="1"/>
</dbReference>
<dbReference type="Proteomes" id="UP000821866">
    <property type="component" value="Chromosome 10"/>
</dbReference>
<comment type="caution">
    <text evidence="7">Lacks conserved residue(s) required for the propagation of feature annotation.</text>
</comment>
<evidence type="ECO:0000256" key="2">
    <source>
        <dbReference type="ARBA" id="ARBA00022741"/>
    </source>
</evidence>
<dbReference type="GO" id="GO:0005524">
    <property type="term" value="F:ATP binding"/>
    <property type="evidence" value="ECO:0007669"/>
    <property type="project" value="UniProtKB-UniRule"/>
</dbReference>
<reference evidence="10" key="2">
    <citation type="submission" date="2021-09" db="EMBL/GenBank/DDBJ databases">
        <authorList>
            <person name="Jia N."/>
            <person name="Wang J."/>
            <person name="Shi W."/>
            <person name="Du L."/>
            <person name="Sun Y."/>
            <person name="Zhan W."/>
            <person name="Jiang J."/>
            <person name="Wang Q."/>
            <person name="Zhang B."/>
            <person name="Ji P."/>
            <person name="Sakyi L.B."/>
            <person name="Cui X."/>
            <person name="Yuan T."/>
            <person name="Jiang B."/>
            <person name="Yang W."/>
            <person name="Lam T.T.-Y."/>
            <person name="Chang Q."/>
            <person name="Ding S."/>
            <person name="Wang X."/>
            <person name="Zhu J."/>
            <person name="Ruan X."/>
            <person name="Zhao L."/>
            <person name="Wei J."/>
            <person name="Que T."/>
            <person name="Du C."/>
            <person name="Cheng J."/>
            <person name="Dai P."/>
            <person name="Han X."/>
            <person name="Huang E."/>
            <person name="Gao Y."/>
            <person name="Liu J."/>
            <person name="Shao H."/>
            <person name="Ye R."/>
            <person name="Li L."/>
            <person name="Wei W."/>
            <person name="Wang X."/>
            <person name="Wang C."/>
            <person name="Huo Q."/>
            <person name="Li W."/>
            <person name="Guo W."/>
            <person name="Chen H."/>
            <person name="Chen S."/>
            <person name="Zhou L."/>
            <person name="Zhou L."/>
            <person name="Ni X."/>
            <person name="Tian J."/>
            <person name="Zhou Y."/>
            <person name="Sheng Y."/>
            <person name="Liu T."/>
            <person name="Pan Y."/>
            <person name="Xia L."/>
            <person name="Li J."/>
            <person name="Zhao F."/>
            <person name="Cao W."/>
        </authorList>
    </citation>
    <scope>NUCLEOTIDE SEQUENCE</scope>
    <source>
        <strain evidence="10">Rmic-2018</strain>
        <tissue evidence="10">Larvae</tissue>
    </source>
</reference>
<dbReference type="VEuPathDB" id="VectorBase:LOC119179381"/>
<feature type="binding site" evidence="7">
    <location>
        <begin position="60"/>
        <end position="67"/>
    </location>
    <ligand>
        <name>ATP</name>
        <dbReference type="ChEBI" id="CHEBI:30616"/>
    </ligand>
</feature>
<dbReference type="Pfam" id="PF00063">
    <property type="entry name" value="Myosin_head"/>
    <property type="match status" value="1"/>
</dbReference>
<dbReference type="InterPro" id="IPR001609">
    <property type="entry name" value="Myosin_head_motor_dom-like"/>
</dbReference>
<gene>
    <name evidence="10" type="ORF">HPB51_015083</name>
</gene>
<keyword evidence="3 7" id="KW-0067">ATP-binding</keyword>
<dbReference type="InterPro" id="IPR051567">
    <property type="entry name" value="Unconventional_Myosin_ATPase"/>
</dbReference>
<dbReference type="Gene3D" id="1.20.120.720">
    <property type="entry name" value="Myosin VI head, motor domain, U50 subdomain"/>
    <property type="match status" value="1"/>
</dbReference>
<dbReference type="EMBL" id="JABSTU010000002">
    <property type="protein sequence ID" value="KAH8037649.1"/>
    <property type="molecule type" value="Genomic_DNA"/>
</dbReference>
<evidence type="ECO:0000256" key="4">
    <source>
        <dbReference type="ARBA" id="ARBA00023123"/>
    </source>
</evidence>
<evidence type="ECO:0000256" key="8">
    <source>
        <dbReference type="SAM" id="MobiDB-lite"/>
    </source>
</evidence>
<dbReference type="PRINTS" id="PR00193">
    <property type="entry name" value="MYOSINHEAVY"/>
</dbReference>
<keyword evidence="4 7" id="KW-0518">Myosin</keyword>
<reference evidence="10" key="1">
    <citation type="journal article" date="2020" name="Cell">
        <title>Large-Scale Comparative Analyses of Tick Genomes Elucidate Their Genetic Diversity and Vector Capacities.</title>
        <authorList>
            <consortium name="Tick Genome and Microbiome Consortium (TIGMIC)"/>
            <person name="Jia N."/>
            <person name="Wang J."/>
            <person name="Shi W."/>
            <person name="Du L."/>
            <person name="Sun Y."/>
            <person name="Zhan W."/>
            <person name="Jiang J.F."/>
            <person name="Wang Q."/>
            <person name="Zhang B."/>
            <person name="Ji P."/>
            <person name="Bell-Sakyi L."/>
            <person name="Cui X.M."/>
            <person name="Yuan T.T."/>
            <person name="Jiang B.G."/>
            <person name="Yang W.F."/>
            <person name="Lam T.T."/>
            <person name="Chang Q.C."/>
            <person name="Ding S.J."/>
            <person name="Wang X.J."/>
            <person name="Zhu J.G."/>
            <person name="Ruan X.D."/>
            <person name="Zhao L."/>
            <person name="Wei J.T."/>
            <person name="Ye R.Z."/>
            <person name="Que T.C."/>
            <person name="Du C.H."/>
            <person name="Zhou Y.H."/>
            <person name="Cheng J.X."/>
            <person name="Dai P.F."/>
            <person name="Guo W.B."/>
            <person name="Han X.H."/>
            <person name="Huang E.J."/>
            <person name="Li L.F."/>
            <person name="Wei W."/>
            <person name="Gao Y.C."/>
            <person name="Liu J.Z."/>
            <person name="Shao H.Z."/>
            <person name="Wang X."/>
            <person name="Wang C.C."/>
            <person name="Yang T.C."/>
            <person name="Huo Q.B."/>
            <person name="Li W."/>
            <person name="Chen H.Y."/>
            <person name="Chen S.E."/>
            <person name="Zhou L.G."/>
            <person name="Ni X.B."/>
            <person name="Tian J.H."/>
            <person name="Sheng Y."/>
            <person name="Liu T."/>
            <person name="Pan Y.S."/>
            <person name="Xia L.Y."/>
            <person name="Li J."/>
            <person name="Zhao F."/>
            <person name="Cao W.C."/>
        </authorList>
    </citation>
    <scope>NUCLEOTIDE SEQUENCE</scope>
    <source>
        <strain evidence="10">Rmic-2018</strain>
    </source>
</reference>
<organism evidence="10 11">
    <name type="scientific">Rhipicephalus microplus</name>
    <name type="common">Cattle tick</name>
    <name type="synonym">Boophilus microplus</name>
    <dbReference type="NCBI Taxonomy" id="6941"/>
    <lineage>
        <taxon>Eukaryota</taxon>
        <taxon>Metazoa</taxon>
        <taxon>Ecdysozoa</taxon>
        <taxon>Arthropoda</taxon>
        <taxon>Chelicerata</taxon>
        <taxon>Arachnida</taxon>
        <taxon>Acari</taxon>
        <taxon>Parasitiformes</taxon>
        <taxon>Ixodida</taxon>
        <taxon>Ixodoidea</taxon>
        <taxon>Ixodidae</taxon>
        <taxon>Rhipicephalinae</taxon>
        <taxon>Rhipicephalus</taxon>
        <taxon>Boophilus</taxon>
    </lineage>
</organism>
<dbReference type="Gene3D" id="1.10.10.820">
    <property type="match status" value="1"/>
</dbReference>
<dbReference type="FunFam" id="1.10.10.820:FF:000001">
    <property type="entry name" value="Myosin heavy chain"/>
    <property type="match status" value="1"/>
</dbReference>
<feature type="region of interest" description="Disordered" evidence="8">
    <location>
        <begin position="515"/>
        <end position="534"/>
    </location>
</feature>
<comment type="caution">
    <text evidence="10">The sequence shown here is derived from an EMBL/GenBank/DDBJ whole genome shotgun (WGS) entry which is preliminary data.</text>
</comment>
<evidence type="ECO:0000256" key="7">
    <source>
        <dbReference type="PROSITE-ProRule" id="PRU00782"/>
    </source>
</evidence>
<keyword evidence="11" id="KW-1185">Reference proteome</keyword>
<feature type="domain" description="Myosin motor" evidence="9">
    <location>
        <begin position="1"/>
        <end position="579"/>
    </location>
</feature>
<protein>
    <recommendedName>
        <fullName evidence="9">Myosin motor domain-containing protein</fullName>
    </recommendedName>
</protein>
<dbReference type="InterPro" id="IPR027417">
    <property type="entry name" value="P-loop_NTPase"/>
</dbReference>
<proteinExistence type="inferred from homology"/>
<sequence length="579" mass="64218">MEDVMVSDTVTVLCEYVDYEDCDLVYYDDIADDSHLFAISSAAYSKMSKDSEDQVIVISGESGAGKTESTKLALQYLAAVNRSPSNLVTEQILEASPLLEAFGNAKTVRNDNSSRFGKYLRLFFRDGVITGANTTDYLLEKSRIVTQATEERNYHVFYELLAGLSDKDKDKYGLQTADKYFYLNQGGAIEMACKDDAEDFRSLLSAMQVLGMSSEEQDAIFRILAAVLHLGNVYFHRKPLKHGQEGVQVGSEAEVRWASHLLQLAEDGILAALTTKTTEARGERLTTPLNIDQALDARPLILKALNSILSTPPIKSMSCSVSIKKTTAIAILDIFGFEDLKENSLEQLCINYANEALQQFQIRQVFKLEQAEYSRERLSWQPLSHCDNQGALQLIAKRPLGLLALLDDESNFPKATDASFLDKCHYNHALDELYSRPRMSSLEFGVRHYAGHVWYSVEGFLDKNRDTLRPDVVQLLISSKLPMVSQMFEWRRATAEACKTSSKADGRFVTMKPRAAHGRSPLPRFPAEPDGGHGTKLAAAAIERSRPAAVPDTAALQSRIALLLRASSASSNVALAQRA</sequence>
<dbReference type="AlphaFoldDB" id="A0A9J6ET91"/>
<evidence type="ECO:0000259" key="9">
    <source>
        <dbReference type="PROSITE" id="PS51456"/>
    </source>
</evidence>
<dbReference type="GO" id="GO:0048513">
    <property type="term" value="P:animal organ development"/>
    <property type="evidence" value="ECO:0007669"/>
    <property type="project" value="UniProtKB-ARBA"/>
</dbReference>
<dbReference type="GO" id="GO:0003779">
    <property type="term" value="F:actin binding"/>
    <property type="evidence" value="ECO:0007669"/>
    <property type="project" value="UniProtKB-KW"/>
</dbReference>
<keyword evidence="5 7" id="KW-0505">Motor protein</keyword>
<dbReference type="SMART" id="SM00242">
    <property type="entry name" value="MYSc"/>
    <property type="match status" value="1"/>
</dbReference>
<dbReference type="PANTHER" id="PTHR22692:SF26">
    <property type="entry name" value="SH3 DOMAIN-CONTAINING PROTEIN"/>
    <property type="match status" value="1"/>
</dbReference>
<keyword evidence="2 7" id="KW-0547">Nucleotide-binding</keyword>
<accession>A0A9J6ET91</accession>
<dbReference type="SUPFAM" id="SSF52540">
    <property type="entry name" value="P-loop containing nucleoside triphosphate hydrolases"/>
    <property type="match status" value="1"/>
</dbReference>
<evidence type="ECO:0000256" key="1">
    <source>
        <dbReference type="ARBA" id="ARBA00008314"/>
    </source>
</evidence>
<evidence type="ECO:0000313" key="10">
    <source>
        <dbReference type="EMBL" id="KAH8037649.1"/>
    </source>
</evidence>
<evidence type="ECO:0000313" key="11">
    <source>
        <dbReference type="Proteomes" id="UP000821866"/>
    </source>
</evidence>
<name>A0A9J6ET91_RHIMP</name>
<evidence type="ECO:0000256" key="5">
    <source>
        <dbReference type="ARBA" id="ARBA00023175"/>
    </source>
</evidence>
<dbReference type="Gene3D" id="3.40.850.10">
    <property type="entry name" value="Kinesin motor domain"/>
    <property type="match status" value="1"/>
</dbReference>
<dbReference type="GO" id="GO:0009888">
    <property type="term" value="P:tissue development"/>
    <property type="evidence" value="ECO:0007669"/>
    <property type="project" value="UniProtKB-ARBA"/>
</dbReference>
<evidence type="ECO:0000256" key="3">
    <source>
        <dbReference type="ARBA" id="ARBA00022840"/>
    </source>
</evidence>
<dbReference type="GO" id="GO:0003774">
    <property type="term" value="F:cytoskeletal motor activity"/>
    <property type="evidence" value="ECO:0007669"/>
    <property type="project" value="UniProtKB-UniRule"/>
</dbReference>
<dbReference type="GO" id="GO:0016459">
    <property type="term" value="C:myosin complex"/>
    <property type="evidence" value="ECO:0007669"/>
    <property type="project" value="UniProtKB-KW"/>
</dbReference>
<dbReference type="PANTHER" id="PTHR22692">
    <property type="entry name" value="MYOSIN VII, XV"/>
    <property type="match status" value="1"/>
</dbReference>
<dbReference type="GO" id="GO:0048731">
    <property type="term" value="P:system development"/>
    <property type="evidence" value="ECO:0007669"/>
    <property type="project" value="UniProtKB-ARBA"/>
</dbReference>
<keyword evidence="6 7" id="KW-0009">Actin-binding</keyword>
<evidence type="ECO:0000256" key="6">
    <source>
        <dbReference type="ARBA" id="ARBA00023203"/>
    </source>
</evidence>